<keyword evidence="4" id="KW-0496">Mitochondrion</keyword>
<reference evidence="8" key="1">
    <citation type="journal article" date="2023" name="PhytoFront">
        <title>Draft Genome Resources of Seven Strains of Tilletia horrida, Causal Agent of Kernel Smut of Rice.</title>
        <authorList>
            <person name="Khanal S."/>
            <person name="Antony Babu S."/>
            <person name="Zhou X.G."/>
        </authorList>
    </citation>
    <scope>NUCLEOTIDE SEQUENCE</scope>
    <source>
        <strain evidence="8">TX3</strain>
    </source>
</reference>
<comment type="similarity">
    <text evidence="3">Belongs to the misato family.</text>
</comment>
<dbReference type="PANTHER" id="PTHR13391">
    <property type="entry name" value="MITOCHONDRIAL DISTRIBUTION REGULATOR MISATO"/>
    <property type="match status" value="1"/>
</dbReference>
<evidence type="ECO:0000259" key="6">
    <source>
        <dbReference type="Pfam" id="PF10644"/>
    </source>
</evidence>
<organism evidence="8 9">
    <name type="scientific">Tilletia horrida</name>
    <dbReference type="NCBI Taxonomy" id="155126"/>
    <lineage>
        <taxon>Eukaryota</taxon>
        <taxon>Fungi</taxon>
        <taxon>Dikarya</taxon>
        <taxon>Basidiomycota</taxon>
        <taxon>Ustilaginomycotina</taxon>
        <taxon>Exobasidiomycetes</taxon>
        <taxon>Tilletiales</taxon>
        <taxon>Tilletiaceae</taxon>
        <taxon>Tilletia</taxon>
    </lineage>
</organism>
<dbReference type="Pfam" id="PF14881">
    <property type="entry name" value="Tubulin_3"/>
    <property type="match status" value="1"/>
</dbReference>
<feature type="domain" description="DML1/Misato tubulin" evidence="7">
    <location>
        <begin position="255"/>
        <end position="452"/>
    </location>
</feature>
<dbReference type="AlphaFoldDB" id="A0AAN6JL24"/>
<evidence type="ECO:0000259" key="7">
    <source>
        <dbReference type="Pfam" id="PF14881"/>
    </source>
</evidence>
<dbReference type="InterPro" id="IPR036525">
    <property type="entry name" value="Tubulin/FtsZ_GTPase_sf"/>
</dbReference>
<comment type="caution">
    <text evidence="8">The sequence shown here is derived from an EMBL/GenBank/DDBJ whole genome shotgun (WGS) entry which is preliminary data.</text>
</comment>
<feature type="region of interest" description="Disordered" evidence="5">
    <location>
        <begin position="726"/>
        <end position="765"/>
    </location>
</feature>
<comment type="function">
    <text evidence="1">Involved in the partitioning of the mitochondrial organelle and mitochondrial DNA (mtDNA) inheritance.</text>
</comment>
<feature type="region of interest" description="Disordered" evidence="5">
    <location>
        <begin position="144"/>
        <end position="194"/>
    </location>
</feature>
<feature type="compositionally biased region" description="Acidic residues" evidence="5">
    <location>
        <begin position="144"/>
        <end position="164"/>
    </location>
</feature>
<dbReference type="GO" id="GO:0005739">
    <property type="term" value="C:mitochondrion"/>
    <property type="evidence" value="ECO:0007669"/>
    <property type="project" value="UniProtKB-SubCell"/>
</dbReference>
<dbReference type="SUPFAM" id="SSF52490">
    <property type="entry name" value="Tubulin nucleotide-binding domain-like"/>
    <property type="match status" value="1"/>
</dbReference>
<dbReference type="InterPro" id="IPR049942">
    <property type="entry name" value="DML1/Misato"/>
</dbReference>
<evidence type="ECO:0000256" key="2">
    <source>
        <dbReference type="ARBA" id="ARBA00004173"/>
    </source>
</evidence>
<sequence length="765" mass="83392">MQREQVFLTFGSFAAHVQTHFWNEQESYFDYGSSADGHDDDKAPAGLLDHDVAFRAGLGVRGQETFLPRALVFDLRDEFGTLSNVSKLYDALLGEDDGDNGGLDLDRIVDEGSLAAAWGNSVDVLQTRPAIAPSRYQHALDYDHDYDEGDVSDDASSELNDAADDQAGTRSDPAHDSKTASPTQPTRRGRKARRYWSDYARMPFHPRSLIRIGAGSANVWGSGAGGTDFLLRPMSGMTNEDSSTAQEQQDGALDSRQRFESYEQGHRIAQQLDKANVSDDNLRWFTEDADSLQAFNMTTTTSDAFSGFSAHFAEMVRDEYRKTDLLFWATEWGPTTPASDDESASAEGQRLARVCRMNQALSTTFLSECASLYVPIALPPPSAAASEQTSAPAPGIHVNPGADTINRMLHTAAQHKSRTWDTNLRKARWGDMWHAAALVAAHVETATLPSRLRDRPESIPQLTSRLNWRQNTRIANLGGCIPTPLLAQIQSEVVKEFDPIEAMLAARGYLATKKDKSPADRTQHWTPEFGRKEVEASWIDFTPVPPPPLQVAGNKKRTAAPAPARTKARARPYAQSITARDADAGARIPTTSVMEAWSGIPSPLGTTHFVPLAYNVPRTTHPQFFTDLTSAGRALPDPSPATTSKRVRTLPLASGLSTGSNTAALLHSHRRFVQEAIRGHLPLRAYGIGAAGAASGSGAASSEESEGVVGGRDGLKEVLERLEELLQAYDEDGAGADEEGEDEGRGTDEEWEEQGGEEWELDLDD</sequence>
<evidence type="ECO:0000256" key="1">
    <source>
        <dbReference type="ARBA" id="ARBA00003757"/>
    </source>
</evidence>
<dbReference type="GO" id="GO:0007005">
    <property type="term" value="P:mitochondrion organization"/>
    <property type="evidence" value="ECO:0007669"/>
    <property type="project" value="InterPro"/>
</dbReference>
<feature type="region of interest" description="Disordered" evidence="5">
    <location>
        <begin position="541"/>
        <end position="573"/>
    </location>
</feature>
<evidence type="ECO:0000256" key="3">
    <source>
        <dbReference type="ARBA" id="ARBA00008507"/>
    </source>
</evidence>
<gene>
    <name evidence="8" type="primary">DML1</name>
    <name evidence="8" type="ORF">OC842_003552</name>
</gene>
<evidence type="ECO:0000256" key="5">
    <source>
        <dbReference type="SAM" id="MobiDB-lite"/>
    </source>
</evidence>
<dbReference type="EMBL" id="JAPDMQ010000180">
    <property type="protein sequence ID" value="KAK0531633.1"/>
    <property type="molecule type" value="Genomic_DNA"/>
</dbReference>
<dbReference type="Gene3D" id="3.40.50.1440">
    <property type="entry name" value="Tubulin/FtsZ, GTPase domain"/>
    <property type="match status" value="1"/>
</dbReference>
<feature type="region of interest" description="Disordered" evidence="5">
    <location>
        <begin position="692"/>
        <end position="714"/>
    </location>
</feature>
<name>A0AAN6JL24_9BASI</name>
<dbReference type="InterPro" id="IPR029209">
    <property type="entry name" value="DML1/Misato_tubulin"/>
</dbReference>
<dbReference type="PANTHER" id="PTHR13391:SF0">
    <property type="entry name" value="PROTEIN MISATO HOMOLOG 1"/>
    <property type="match status" value="1"/>
</dbReference>
<feature type="compositionally biased region" description="Low complexity" evidence="5">
    <location>
        <begin position="692"/>
        <end position="702"/>
    </location>
</feature>
<feature type="compositionally biased region" description="Acidic residues" evidence="5">
    <location>
        <begin position="729"/>
        <end position="742"/>
    </location>
</feature>
<accession>A0AAN6JL24</accession>
<evidence type="ECO:0000313" key="9">
    <source>
        <dbReference type="Proteomes" id="UP001176521"/>
    </source>
</evidence>
<feature type="compositionally biased region" description="Acidic residues" evidence="5">
    <location>
        <begin position="749"/>
        <end position="765"/>
    </location>
</feature>
<feature type="domain" description="Misato Segment II tubulin-like" evidence="6">
    <location>
        <begin position="3"/>
        <end position="141"/>
    </location>
</feature>
<evidence type="ECO:0000313" key="8">
    <source>
        <dbReference type="EMBL" id="KAK0531633.1"/>
    </source>
</evidence>
<proteinExistence type="inferred from homology"/>
<dbReference type="Pfam" id="PF10644">
    <property type="entry name" value="Misat_Tub_SegII"/>
    <property type="match status" value="1"/>
</dbReference>
<keyword evidence="9" id="KW-1185">Reference proteome</keyword>
<evidence type="ECO:0000256" key="4">
    <source>
        <dbReference type="ARBA" id="ARBA00023128"/>
    </source>
</evidence>
<protein>
    <submittedName>
        <fullName evidence="8">MtDNA inheritance, partitioning of the mitochondrial organelle</fullName>
    </submittedName>
</protein>
<dbReference type="InterPro" id="IPR019605">
    <property type="entry name" value="Misato_II_tubulin-like"/>
</dbReference>
<comment type="subcellular location">
    <subcellularLocation>
        <location evidence="2">Mitochondrion</location>
    </subcellularLocation>
</comment>
<dbReference type="Proteomes" id="UP001176521">
    <property type="component" value="Unassembled WGS sequence"/>
</dbReference>